<evidence type="ECO:0000256" key="4">
    <source>
        <dbReference type="SAM" id="Phobius"/>
    </source>
</evidence>
<sequence length="404" mass="42030">MSETTLSPRRDAQICALIGTGHFLSHFYVLCLPPLFLAWRAEFDVSFAMLGLSVALMSGVTALLQTPVGFLVDRHGARPYLVGGTLLMALSIAAMAFVNDYRLILVLAVLSGVGNSVIHPADYAILAGSVRKEFMGRAFALHTFTGNLGFAMAPPVIATLLLVMDWRGALLLVGLLGVPVVGAILLQSRILSDQPKARGPKPVGGARLLTSKPILAFFAFFLLSAMAGSGVTAFLITVLGVLWATPVAIASVALTGYMAGATGGTLVGGWWADKKGGNLLGFVVVLTGVSMALILSMGLVDWGQWLLLPVAFAAGLCLGASRTPRDVMLKEACPPGEVGKVFGFVSAGLPLGSALMPVPMGFLIDLGFAWMVLPTVAVLLGLSLLCAGAARGMTAPAPRMQPAE</sequence>
<keyword evidence="3 4" id="KW-0472">Membrane</keyword>
<comment type="caution">
    <text evidence="6">The sequence shown here is derived from an EMBL/GenBank/DDBJ whole genome shotgun (WGS) entry which is preliminary data.</text>
</comment>
<dbReference type="Gene3D" id="1.20.1250.20">
    <property type="entry name" value="MFS general substrate transporter like domains"/>
    <property type="match status" value="2"/>
</dbReference>
<accession>A0A840AF09</accession>
<evidence type="ECO:0000313" key="6">
    <source>
        <dbReference type="EMBL" id="MBB3900478.1"/>
    </source>
</evidence>
<dbReference type="InterPro" id="IPR011701">
    <property type="entry name" value="MFS"/>
</dbReference>
<feature type="transmembrane region" description="Helical" evidence="4">
    <location>
        <begin position="138"/>
        <end position="163"/>
    </location>
</feature>
<dbReference type="EMBL" id="JACIDJ010000011">
    <property type="protein sequence ID" value="MBB3900478.1"/>
    <property type="molecule type" value="Genomic_DNA"/>
</dbReference>
<name>A0A840AF09_9PROT</name>
<evidence type="ECO:0000256" key="1">
    <source>
        <dbReference type="ARBA" id="ARBA00022692"/>
    </source>
</evidence>
<feature type="transmembrane region" description="Helical" evidence="4">
    <location>
        <begin position="104"/>
        <end position="126"/>
    </location>
</feature>
<dbReference type="RefSeq" id="WP_184386705.1">
    <property type="nucleotide sequence ID" value="NZ_JACIDJ010000011.1"/>
</dbReference>
<dbReference type="PANTHER" id="PTHR43129">
    <property type="entry name" value="FOSMIDOMYCIN RESISTANCE PROTEIN"/>
    <property type="match status" value="1"/>
</dbReference>
<keyword evidence="2 4" id="KW-1133">Transmembrane helix</keyword>
<dbReference type="PROSITE" id="PS50850">
    <property type="entry name" value="MFS"/>
    <property type="match status" value="1"/>
</dbReference>
<dbReference type="Pfam" id="PF07690">
    <property type="entry name" value="MFS_1"/>
    <property type="match status" value="1"/>
</dbReference>
<dbReference type="Proteomes" id="UP000553193">
    <property type="component" value="Unassembled WGS sequence"/>
</dbReference>
<protein>
    <submittedName>
        <fullName evidence="6">MFS family permease</fullName>
    </submittedName>
</protein>
<proteinExistence type="predicted"/>
<dbReference type="InterPro" id="IPR036259">
    <property type="entry name" value="MFS_trans_sf"/>
</dbReference>
<gene>
    <name evidence="6" type="ORF">GGQ83_003955</name>
</gene>
<dbReference type="AlphaFoldDB" id="A0A840AF09"/>
<evidence type="ECO:0000256" key="2">
    <source>
        <dbReference type="ARBA" id="ARBA00022989"/>
    </source>
</evidence>
<organism evidence="6 7">
    <name type="scientific">Roseococcus suduntuyensis</name>
    <dbReference type="NCBI Taxonomy" id="455361"/>
    <lineage>
        <taxon>Bacteria</taxon>
        <taxon>Pseudomonadati</taxon>
        <taxon>Pseudomonadota</taxon>
        <taxon>Alphaproteobacteria</taxon>
        <taxon>Acetobacterales</taxon>
        <taxon>Roseomonadaceae</taxon>
        <taxon>Roseococcus</taxon>
    </lineage>
</organism>
<keyword evidence="7" id="KW-1185">Reference proteome</keyword>
<feature type="transmembrane region" description="Helical" evidence="4">
    <location>
        <begin position="341"/>
        <end position="362"/>
    </location>
</feature>
<feature type="transmembrane region" description="Helical" evidence="4">
    <location>
        <begin position="12"/>
        <end position="39"/>
    </location>
</feature>
<evidence type="ECO:0000313" key="7">
    <source>
        <dbReference type="Proteomes" id="UP000553193"/>
    </source>
</evidence>
<dbReference type="GO" id="GO:0022857">
    <property type="term" value="F:transmembrane transporter activity"/>
    <property type="evidence" value="ECO:0007669"/>
    <property type="project" value="InterPro"/>
</dbReference>
<reference evidence="6 7" key="1">
    <citation type="submission" date="2020-08" db="EMBL/GenBank/DDBJ databases">
        <title>Genomic Encyclopedia of Type Strains, Phase IV (KMG-IV): sequencing the most valuable type-strain genomes for metagenomic binning, comparative biology and taxonomic classification.</title>
        <authorList>
            <person name="Goeker M."/>
        </authorList>
    </citation>
    <scope>NUCLEOTIDE SEQUENCE [LARGE SCALE GENOMIC DNA]</scope>
    <source>
        <strain evidence="6 7">DSM 19979</strain>
    </source>
</reference>
<feature type="transmembrane region" description="Helical" evidence="4">
    <location>
        <begin position="302"/>
        <end position="320"/>
    </location>
</feature>
<feature type="transmembrane region" description="Helical" evidence="4">
    <location>
        <begin position="249"/>
        <end position="272"/>
    </location>
</feature>
<dbReference type="SUPFAM" id="SSF103473">
    <property type="entry name" value="MFS general substrate transporter"/>
    <property type="match status" value="1"/>
</dbReference>
<evidence type="ECO:0000256" key="3">
    <source>
        <dbReference type="ARBA" id="ARBA00023136"/>
    </source>
</evidence>
<feature type="transmembrane region" description="Helical" evidence="4">
    <location>
        <begin position="368"/>
        <end position="390"/>
    </location>
</feature>
<dbReference type="InterPro" id="IPR020846">
    <property type="entry name" value="MFS_dom"/>
</dbReference>
<feature type="transmembrane region" description="Helical" evidence="4">
    <location>
        <begin position="279"/>
        <end position="296"/>
    </location>
</feature>
<feature type="transmembrane region" description="Helical" evidence="4">
    <location>
        <begin position="45"/>
        <end position="68"/>
    </location>
</feature>
<feature type="transmembrane region" description="Helical" evidence="4">
    <location>
        <begin position="213"/>
        <end position="243"/>
    </location>
</feature>
<feature type="domain" description="Major facilitator superfamily (MFS) profile" evidence="5">
    <location>
        <begin position="14"/>
        <end position="392"/>
    </location>
</feature>
<keyword evidence="1 4" id="KW-0812">Transmembrane</keyword>
<evidence type="ECO:0000259" key="5">
    <source>
        <dbReference type="PROSITE" id="PS50850"/>
    </source>
</evidence>
<dbReference type="PANTHER" id="PTHR43129:SF1">
    <property type="entry name" value="FOSMIDOMYCIN RESISTANCE PROTEIN"/>
    <property type="match status" value="1"/>
</dbReference>
<feature type="transmembrane region" description="Helical" evidence="4">
    <location>
        <begin position="80"/>
        <end position="98"/>
    </location>
</feature>
<dbReference type="GO" id="GO:0005886">
    <property type="term" value="C:plasma membrane"/>
    <property type="evidence" value="ECO:0007669"/>
    <property type="project" value="TreeGrafter"/>
</dbReference>
<feature type="transmembrane region" description="Helical" evidence="4">
    <location>
        <begin position="169"/>
        <end position="192"/>
    </location>
</feature>